<dbReference type="GO" id="GO:0008650">
    <property type="term" value="F:rRNA (uridine-2'-O-)-methyltransferase activity"/>
    <property type="evidence" value="ECO:0007669"/>
    <property type="project" value="TreeGrafter"/>
</dbReference>
<evidence type="ECO:0000313" key="9">
    <source>
        <dbReference type="EMBL" id="KAG7382196.1"/>
    </source>
</evidence>
<sequence>MSSLVVRSESLLRCACAPLRAVKSLKGKSNASARWVRRQWGDPVVKQAKREGLRSRAAIKLRELDAVRPPAFAAPPPSLLRFQLLRRGDVVLDLGAAPGGWTQVAVEATAPKNKNRSQADARARVVAVDLKHFDPVEGAAIVVGDFRQAAVREELGAALRGRKADVVLSDMAPSFSGNFLTDSQHQLRLCHNALKMAELYLRPGGHFATKILRCDEAEEFRADLKAAFDVVKAMKPQSSRPESTEMFLVAKGFRGAKPLRREEGPEQKLYERRRSLLDGVRGAAPVERSSRVRSGGTGLFDRDRPI</sequence>
<dbReference type="InterPro" id="IPR050082">
    <property type="entry name" value="RNA_methyltr_RlmE"/>
</dbReference>
<feature type="domain" description="Ribosomal RNA methyltransferase FtsJ" evidence="8">
    <location>
        <begin position="54"/>
        <end position="253"/>
    </location>
</feature>
<dbReference type="PANTHER" id="PTHR10920:SF18">
    <property type="entry name" value="RRNA METHYLTRANSFERASE 2, MITOCHONDRIAL"/>
    <property type="match status" value="1"/>
</dbReference>
<evidence type="ECO:0000256" key="1">
    <source>
        <dbReference type="ARBA" id="ARBA00009258"/>
    </source>
</evidence>
<dbReference type="HAMAP" id="MF_01547">
    <property type="entry name" value="RNA_methyltr_E"/>
    <property type="match status" value="1"/>
</dbReference>
<evidence type="ECO:0000256" key="3">
    <source>
        <dbReference type="ARBA" id="ARBA00022603"/>
    </source>
</evidence>
<dbReference type="InterPro" id="IPR002877">
    <property type="entry name" value="RNA_MeTrfase_FtsJ_dom"/>
</dbReference>
<evidence type="ECO:0000256" key="4">
    <source>
        <dbReference type="ARBA" id="ARBA00022679"/>
    </source>
</evidence>
<gene>
    <name evidence="9" type="primary">FTSJ2</name>
    <name evidence="9" type="ORF">PHYPSEUDO_005124</name>
</gene>
<protein>
    <recommendedName>
        <fullName evidence="6">rRNA methyltransferase 2, mitochondrial</fullName>
    </recommendedName>
</protein>
<name>A0A8T1VMP7_9STRA</name>
<keyword evidence="2" id="KW-0698">rRNA processing</keyword>
<evidence type="ECO:0000256" key="2">
    <source>
        <dbReference type="ARBA" id="ARBA00022552"/>
    </source>
</evidence>
<evidence type="ECO:0000256" key="5">
    <source>
        <dbReference type="ARBA" id="ARBA00022691"/>
    </source>
</evidence>
<comment type="similarity">
    <text evidence="1">Belongs to the class I-like SAM-binding methyltransferase superfamily. RNA methyltransferase RlmE family.</text>
</comment>
<dbReference type="AlphaFoldDB" id="A0A8T1VMP7"/>
<dbReference type="Pfam" id="PF01728">
    <property type="entry name" value="FtsJ"/>
    <property type="match status" value="1"/>
</dbReference>
<dbReference type="Proteomes" id="UP000694044">
    <property type="component" value="Unassembled WGS sequence"/>
</dbReference>
<evidence type="ECO:0000259" key="8">
    <source>
        <dbReference type="Pfam" id="PF01728"/>
    </source>
</evidence>
<keyword evidence="3 9" id="KW-0489">Methyltransferase</keyword>
<proteinExistence type="inferred from homology"/>
<reference evidence="9" key="1">
    <citation type="submission" date="2021-02" db="EMBL/GenBank/DDBJ databases">
        <authorList>
            <person name="Palmer J.M."/>
        </authorList>
    </citation>
    <scope>NUCLEOTIDE SEQUENCE</scope>
    <source>
        <strain evidence="9">SCRP734</strain>
    </source>
</reference>
<keyword evidence="5" id="KW-0949">S-adenosyl-L-methionine</keyword>
<dbReference type="PANTHER" id="PTHR10920">
    <property type="entry name" value="RIBOSOMAL RNA METHYLTRANSFERASE"/>
    <property type="match status" value="1"/>
</dbReference>
<accession>A0A8T1VMP7</accession>
<organism evidence="9 10">
    <name type="scientific">Phytophthora pseudosyringae</name>
    <dbReference type="NCBI Taxonomy" id="221518"/>
    <lineage>
        <taxon>Eukaryota</taxon>
        <taxon>Sar</taxon>
        <taxon>Stramenopiles</taxon>
        <taxon>Oomycota</taxon>
        <taxon>Peronosporomycetes</taxon>
        <taxon>Peronosporales</taxon>
        <taxon>Peronosporaceae</taxon>
        <taxon>Phytophthora</taxon>
    </lineage>
</organism>
<evidence type="ECO:0000256" key="7">
    <source>
        <dbReference type="SAM" id="MobiDB-lite"/>
    </source>
</evidence>
<feature type="region of interest" description="Disordered" evidence="7">
    <location>
        <begin position="286"/>
        <end position="306"/>
    </location>
</feature>
<dbReference type="OrthoDB" id="1287559at2759"/>
<evidence type="ECO:0000313" key="10">
    <source>
        <dbReference type="Proteomes" id="UP000694044"/>
    </source>
</evidence>
<dbReference type="EMBL" id="JAGDFM010000216">
    <property type="protein sequence ID" value="KAG7382196.1"/>
    <property type="molecule type" value="Genomic_DNA"/>
</dbReference>
<evidence type="ECO:0000256" key="6">
    <source>
        <dbReference type="ARBA" id="ARBA00041184"/>
    </source>
</evidence>
<keyword evidence="4" id="KW-0808">Transferase</keyword>
<dbReference type="InterPro" id="IPR015507">
    <property type="entry name" value="rRNA-MeTfrase_E"/>
</dbReference>
<comment type="caution">
    <text evidence="9">The sequence shown here is derived from an EMBL/GenBank/DDBJ whole genome shotgun (WGS) entry which is preliminary data.</text>
</comment>
<keyword evidence="10" id="KW-1185">Reference proteome</keyword>